<dbReference type="AlphaFoldDB" id="A0A8K0WKG7"/>
<keyword evidence="2" id="KW-0808">Transferase</keyword>
<evidence type="ECO:0000256" key="1">
    <source>
        <dbReference type="ARBA" id="ARBA00038158"/>
    </source>
</evidence>
<dbReference type="GO" id="GO:0008168">
    <property type="term" value="F:methyltransferase activity"/>
    <property type="evidence" value="ECO:0007669"/>
    <property type="project" value="UniProtKB-KW"/>
</dbReference>
<comment type="similarity">
    <text evidence="1">Belongs to the methyltransferase superfamily. LaeA methyltransferase family.</text>
</comment>
<keyword evidence="3" id="KW-1185">Reference proteome</keyword>
<gene>
    <name evidence="2" type="ORF">B0I35DRAFT_485255</name>
</gene>
<dbReference type="GO" id="GO:0032259">
    <property type="term" value="P:methylation"/>
    <property type="evidence" value="ECO:0007669"/>
    <property type="project" value="UniProtKB-KW"/>
</dbReference>
<dbReference type="InterPro" id="IPR029063">
    <property type="entry name" value="SAM-dependent_MTases_sf"/>
</dbReference>
<dbReference type="EMBL" id="JAGPNK010000035">
    <property type="protein sequence ID" value="KAH7303361.1"/>
    <property type="molecule type" value="Genomic_DNA"/>
</dbReference>
<dbReference type="Gene3D" id="3.40.50.150">
    <property type="entry name" value="Vaccinia Virus protein VP39"/>
    <property type="match status" value="1"/>
</dbReference>
<dbReference type="PANTHER" id="PTHR43591">
    <property type="entry name" value="METHYLTRANSFERASE"/>
    <property type="match status" value="1"/>
</dbReference>
<evidence type="ECO:0000313" key="3">
    <source>
        <dbReference type="Proteomes" id="UP000813444"/>
    </source>
</evidence>
<dbReference type="Proteomes" id="UP000813444">
    <property type="component" value="Unassembled WGS sequence"/>
</dbReference>
<dbReference type="OrthoDB" id="2013972at2759"/>
<keyword evidence="2" id="KW-0489">Methyltransferase</keyword>
<dbReference type="SUPFAM" id="SSF53335">
    <property type="entry name" value="S-adenosyl-L-methionine-dependent methyltransferases"/>
    <property type="match status" value="1"/>
</dbReference>
<dbReference type="Pfam" id="PF13489">
    <property type="entry name" value="Methyltransf_23"/>
    <property type="match status" value="1"/>
</dbReference>
<dbReference type="PANTHER" id="PTHR43591:SF31">
    <property type="entry name" value="LAEA-LIKE, PUTATIVE (AFU_ORTHOLOGUE AFUA_8G01930)-RELATED"/>
    <property type="match status" value="1"/>
</dbReference>
<comment type="caution">
    <text evidence="2">The sequence shown here is derived from an EMBL/GenBank/DDBJ whole genome shotgun (WGS) entry which is preliminary data.</text>
</comment>
<protein>
    <submittedName>
        <fullName evidence="2">S-adenosyl-L-methionine-dependent methyltransferase</fullName>
    </submittedName>
</protein>
<sequence length="340" mass="38433">MANPDGEIDLDSLADHVIDQESETDNDSAVGVDSDAVSTTSLPKFQYATENGRTYHVHDQGKCILPNDAREMERLNDMHKIWVNTLGGEISLCRESDTRRQRVLDLGTGNGTWAIAYADAHLTAQVIGVDITPTQDTWVPPNVQFEIDDIEKEWTWKRKFDFVFGRDLMGSIRDWAALLRSIFNNLNPGGWVEIQDYGYPHPEGTEPPPTKLLEWRQEMVRASKALGKRIDMIEELEDLMMKEGFAEIRCVKKRIPLDNSSKNESLNQIGKSAADLFEAHLESISMIRFKDGLGYSIDEVIAYLSALRTELKKNHMSAYFEAHIIYGCKPVQGLVSEDPV</sequence>
<reference evidence="2" key="1">
    <citation type="journal article" date="2021" name="Nat. Commun.">
        <title>Genetic determinants of endophytism in the Arabidopsis root mycobiome.</title>
        <authorList>
            <person name="Mesny F."/>
            <person name="Miyauchi S."/>
            <person name="Thiergart T."/>
            <person name="Pickel B."/>
            <person name="Atanasova L."/>
            <person name="Karlsson M."/>
            <person name="Huettel B."/>
            <person name="Barry K.W."/>
            <person name="Haridas S."/>
            <person name="Chen C."/>
            <person name="Bauer D."/>
            <person name="Andreopoulos W."/>
            <person name="Pangilinan J."/>
            <person name="LaButti K."/>
            <person name="Riley R."/>
            <person name="Lipzen A."/>
            <person name="Clum A."/>
            <person name="Drula E."/>
            <person name="Henrissat B."/>
            <person name="Kohler A."/>
            <person name="Grigoriev I.V."/>
            <person name="Martin F.M."/>
            <person name="Hacquard S."/>
        </authorList>
    </citation>
    <scope>NUCLEOTIDE SEQUENCE</scope>
    <source>
        <strain evidence="2">MPI-CAGE-CH-0235</strain>
    </source>
</reference>
<dbReference type="CDD" id="cd02440">
    <property type="entry name" value="AdoMet_MTases"/>
    <property type="match status" value="1"/>
</dbReference>
<evidence type="ECO:0000313" key="2">
    <source>
        <dbReference type="EMBL" id="KAH7303361.1"/>
    </source>
</evidence>
<accession>A0A8K0WKG7</accession>
<name>A0A8K0WKG7_9HYPO</name>
<organism evidence="2 3">
    <name type="scientific">Stachybotrys elegans</name>
    <dbReference type="NCBI Taxonomy" id="80388"/>
    <lineage>
        <taxon>Eukaryota</taxon>
        <taxon>Fungi</taxon>
        <taxon>Dikarya</taxon>
        <taxon>Ascomycota</taxon>
        <taxon>Pezizomycotina</taxon>
        <taxon>Sordariomycetes</taxon>
        <taxon>Hypocreomycetidae</taxon>
        <taxon>Hypocreales</taxon>
        <taxon>Stachybotryaceae</taxon>
        <taxon>Stachybotrys</taxon>
    </lineage>
</organism>
<proteinExistence type="inferred from homology"/>